<protein>
    <submittedName>
        <fullName evidence="3">3-oxoacyl-[acyl-carrier-protein] synthase, KASII</fullName>
        <ecNumber evidence="3">2.3.1.179</ecNumber>
    </submittedName>
</protein>
<dbReference type="SUPFAM" id="SSF53901">
    <property type="entry name" value="Thiolase-like"/>
    <property type="match status" value="1"/>
</dbReference>
<dbReference type="PANTHER" id="PTHR11712">
    <property type="entry name" value="POLYKETIDE SYNTHASE-RELATED"/>
    <property type="match status" value="1"/>
</dbReference>
<keyword evidence="1 3" id="KW-0808">Transferase</keyword>
<feature type="domain" description="Ketosynthase family 3 (KS3)" evidence="2">
    <location>
        <begin position="1"/>
        <end position="95"/>
    </location>
</feature>
<evidence type="ECO:0000256" key="1">
    <source>
        <dbReference type="ARBA" id="ARBA00022679"/>
    </source>
</evidence>
<dbReference type="Pfam" id="PF02801">
    <property type="entry name" value="Ketoacyl-synt_C"/>
    <property type="match status" value="1"/>
</dbReference>
<dbReference type="Gene3D" id="3.40.47.10">
    <property type="match status" value="1"/>
</dbReference>
<dbReference type="InterPro" id="IPR020841">
    <property type="entry name" value="PKS_Beta-ketoAc_synthase_dom"/>
</dbReference>
<dbReference type="PANTHER" id="PTHR11712:SF336">
    <property type="entry name" value="3-OXOACYL-[ACYL-CARRIER-PROTEIN] SYNTHASE, MITOCHONDRIAL"/>
    <property type="match status" value="1"/>
</dbReference>
<dbReference type="InterPro" id="IPR000794">
    <property type="entry name" value="Beta-ketoacyl_synthase"/>
</dbReference>
<feature type="non-terminal residue" evidence="3">
    <location>
        <position position="1"/>
    </location>
</feature>
<dbReference type="EMBL" id="UOGK01000078">
    <property type="protein sequence ID" value="VAX36835.1"/>
    <property type="molecule type" value="Genomic_DNA"/>
</dbReference>
<sequence length="97" mass="10521">TTFGKHAPHIPVSSIKSMMGHLIQAAGVVECITCIQAIRTGLLPPTMNLHQPDPELDLDYIPNTARDCRETGGVRACLSNSFGFGGQNDTVIVRRFD</sequence>
<evidence type="ECO:0000313" key="3">
    <source>
        <dbReference type="EMBL" id="VAX36835.1"/>
    </source>
</evidence>
<dbReference type="InterPro" id="IPR014031">
    <property type="entry name" value="Ketoacyl_synth_C"/>
</dbReference>
<dbReference type="GO" id="GO:0004315">
    <property type="term" value="F:3-oxoacyl-[acyl-carrier-protein] synthase activity"/>
    <property type="evidence" value="ECO:0007669"/>
    <property type="project" value="UniProtKB-EC"/>
</dbReference>
<dbReference type="AlphaFoldDB" id="A0A3B1DX60"/>
<proteinExistence type="predicted"/>
<gene>
    <name evidence="3" type="ORF">MNBD_PLANCTO03-1361</name>
</gene>
<dbReference type="EC" id="2.3.1.179" evidence="3"/>
<keyword evidence="3" id="KW-0012">Acyltransferase</keyword>
<name>A0A3B1DX60_9ZZZZ</name>
<reference evidence="3" key="1">
    <citation type="submission" date="2018-06" db="EMBL/GenBank/DDBJ databases">
        <authorList>
            <person name="Zhirakovskaya E."/>
        </authorList>
    </citation>
    <scope>NUCLEOTIDE SEQUENCE</scope>
</reference>
<organism evidence="3">
    <name type="scientific">hydrothermal vent metagenome</name>
    <dbReference type="NCBI Taxonomy" id="652676"/>
    <lineage>
        <taxon>unclassified sequences</taxon>
        <taxon>metagenomes</taxon>
        <taxon>ecological metagenomes</taxon>
    </lineage>
</organism>
<dbReference type="GO" id="GO:0005829">
    <property type="term" value="C:cytosol"/>
    <property type="evidence" value="ECO:0007669"/>
    <property type="project" value="TreeGrafter"/>
</dbReference>
<dbReference type="PROSITE" id="PS52004">
    <property type="entry name" value="KS3_2"/>
    <property type="match status" value="1"/>
</dbReference>
<accession>A0A3B1DX60</accession>
<dbReference type="InterPro" id="IPR016039">
    <property type="entry name" value="Thiolase-like"/>
</dbReference>
<evidence type="ECO:0000259" key="2">
    <source>
        <dbReference type="PROSITE" id="PS52004"/>
    </source>
</evidence>
<dbReference type="GO" id="GO:0006633">
    <property type="term" value="P:fatty acid biosynthetic process"/>
    <property type="evidence" value="ECO:0007669"/>
    <property type="project" value="TreeGrafter"/>
</dbReference>